<dbReference type="PANTHER" id="PTHR10794">
    <property type="entry name" value="ABHYDROLASE DOMAIN-CONTAINING PROTEIN"/>
    <property type="match status" value="1"/>
</dbReference>
<dbReference type="GO" id="GO:0034338">
    <property type="term" value="F:short-chain carboxylesterase activity"/>
    <property type="evidence" value="ECO:0007669"/>
    <property type="project" value="TreeGrafter"/>
</dbReference>
<sequence length="353" mass="38986">MEGRETPCGRTMLARSPLVLTSVRPFRPHPLIRNSHAQTIVAAYWSGHKISYSARQHFVVFDDGDQIVLHDDCPPSWKPGQRAVLMVHGLGGSHRSSYMVRIAHKLNLLGIRSFRVDLRGCGAGSTLAKRPFHAGCSEDIAQAAEMVSTLCLGSPVTLNGYSMGANIVLKLAGEIGAGRLGGVDSVMAVAPPIDLAYCCRNMNRGFNRLYDWDFSRRLVRMVEGRLATDENFYDGFQFDQRPGRLIEFDTIFTAPQCGFESAEDYYSKASSSPVLPKIQVPGLILTANDDSVVPIEIFKQNPRSSSVELEVTNGGGHLGFITPRNIVPDRRWMDQRVVQWIAKLDGHSVLRAS</sequence>
<feature type="active site" description="Charge relay system" evidence="4">
    <location>
        <position position="290"/>
    </location>
</feature>
<keyword evidence="3 6" id="KW-0378">Hydrolase</keyword>
<keyword evidence="2" id="KW-0719">Serine esterase</keyword>
<name>A0A2S8F7M3_9BACT</name>
<proteinExistence type="inferred from homology"/>
<feature type="domain" description="AB hydrolase-1" evidence="5">
    <location>
        <begin position="83"/>
        <end position="322"/>
    </location>
</feature>
<evidence type="ECO:0000256" key="4">
    <source>
        <dbReference type="PIRSR" id="PIRSR005211-1"/>
    </source>
</evidence>
<dbReference type="EMBL" id="PUIB01000025">
    <property type="protein sequence ID" value="PQO28162.1"/>
    <property type="molecule type" value="Genomic_DNA"/>
</dbReference>
<evidence type="ECO:0000256" key="3">
    <source>
        <dbReference type="ARBA" id="ARBA00022801"/>
    </source>
</evidence>
<dbReference type="GO" id="GO:0047372">
    <property type="term" value="F:monoacylglycerol lipase activity"/>
    <property type="evidence" value="ECO:0007669"/>
    <property type="project" value="TreeGrafter"/>
</dbReference>
<evidence type="ECO:0000256" key="1">
    <source>
        <dbReference type="ARBA" id="ARBA00010884"/>
    </source>
</evidence>
<protein>
    <submittedName>
        <fullName evidence="6">Alpha/beta hydrolase</fullName>
    </submittedName>
</protein>
<dbReference type="Pfam" id="PF00561">
    <property type="entry name" value="Abhydrolase_1"/>
    <property type="match status" value="1"/>
</dbReference>
<gene>
    <name evidence="6" type="ORF">C5Y98_24980</name>
</gene>
<dbReference type="InterPro" id="IPR050960">
    <property type="entry name" value="AB_hydrolase_4_sf"/>
</dbReference>
<evidence type="ECO:0000259" key="5">
    <source>
        <dbReference type="Pfam" id="PF00561"/>
    </source>
</evidence>
<dbReference type="InterPro" id="IPR012020">
    <property type="entry name" value="ABHD4"/>
</dbReference>
<dbReference type="PROSITE" id="PS01133">
    <property type="entry name" value="UPF0017"/>
    <property type="match status" value="1"/>
</dbReference>
<dbReference type="InterPro" id="IPR029058">
    <property type="entry name" value="AB_hydrolase_fold"/>
</dbReference>
<evidence type="ECO:0000313" key="7">
    <source>
        <dbReference type="Proteomes" id="UP000239388"/>
    </source>
</evidence>
<reference evidence="6 7" key="1">
    <citation type="submission" date="2018-02" db="EMBL/GenBank/DDBJ databases">
        <title>Comparative genomes isolates from brazilian mangrove.</title>
        <authorList>
            <person name="Araujo J.E."/>
            <person name="Taketani R.G."/>
            <person name="Silva M.C.P."/>
            <person name="Loureco M.V."/>
            <person name="Andreote F.D."/>
        </authorList>
    </citation>
    <scope>NUCLEOTIDE SEQUENCE [LARGE SCALE GENOMIC DNA]</scope>
    <source>
        <strain evidence="6 7">NAP PRIS-MGV</strain>
    </source>
</reference>
<feature type="active site" description="Charge relay system" evidence="4">
    <location>
        <position position="162"/>
    </location>
</feature>
<dbReference type="PANTHER" id="PTHR10794:SF94">
    <property type="entry name" value="ESTERASE YHET-RELATED"/>
    <property type="match status" value="1"/>
</dbReference>
<dbReference type="InterPro" id="IPR000952">
    <property type="entry name" value="AB_hydrolase_4_CS"/>
</dbReference>
<evidence type="ECO:0000313" key="6">
    <source>
        <dbReference type="EMBL" id="PQO28162.1"/>
    </source>
</evidence>
<evidence type="ECO:0000256" key="2">
    <source>
        <dbReference type="ARBA" id="ARBA00022487"/>
    </source>
</evidence>
<accession>A0A2S8F7M3</accession>
<dbReference type="Proteomes" id="UP000239388">
    <property type="component" value="Unassembled WGS sequence"/>
</dbReference>
<comment type="caution">
    <text evidence="6">The sequence shown here is derived from an EMBL/GenBank/DDBJ whole genome shotgun (WGS) entry which is preliminary data.</text>
</comment>
<organism evidence="6 7">
    <name type="scientific">Blastopirellula marina</name>
    <dbReference type="NCBI Taxonomy" id="124"/>
    <lineage>
        <taxon>Bacteria</taxon>
        <taxon>Pseudomonadati</taxon>
        <taxon>Planctomycetota</taxon>
        <taxon>Planctomycetia</taxon>
        <taxon>Pirellulales</taxon>
        <taxon>Pirellulaceae</taxon>
        <taxon>Blastopirellula</taxon>
    </lineage>
</organism>
<dbReference type="PIRSF" id="PIRSF005211">
    <property type="entry name" value="Ab_hydro_YheT"/>
    <property type="match status" value="1"/>
</dbReference>
<dbReference type="InterPro" id="IPR000073">
    <property type="entry name" value="AB_hydrolase_1"/>
</dbReference>
<comment type="similarity">
    <text evidence="1">Belongs to the AB hydrolase superfamily. AB hydrolase 4 family.</text>
</comment>
<dbReference type="SUPFAM" id="SSF53474">
    <property type="entry name" value="alpha/beta-Hydrolases"/>
    <property type="match status" value="1"/>
</dbReference>
<feature type="active site" description="Charge relay system" evidence="4">
    <location>
        <position position="317"/>
    </location>
</feature>
<dbReference type="AlphaFoldDB" id="A0A2S8F7M3"/>
<dbReference type="Gene3D" id="3.40.50.1820">
    <property type="entry name" value="alpha/beta hydrolase"/>
    <property type="match status" value="1"/>
</dbReference>